<keyword evidence="9" id="KW-1185">Reference proteome</keyword>
<protein>
    <submittedName>
        <fullName evidence="8">Ribosomal rna-processing protein 12</fullName>
    </submittedName>
</protein>
<reference evidence="8" key="1">
    <citation type="submission" date="2023-01" db="EMBL/GenBank/DDBJ databases">
        <title>Colletotrichum chrysophilum M932 genome sequence.</title>
        <authorList>
            <person name="Baroncelli R."/>
        </authorList>
    </citation>
    <scope>NUCLEOTIDE SEQUENCE</scope>
    <source>
        <strain evidence="8">M932</strain>
    </source>
</reference>
<feature type="compositionally biased region" description="Polar residues" evidence="5">
    <location>
        <begin position="164"/>
        <end position="173"/>
    </location>
</feature>
<feature type="region of interest" description="Disordered" evidence="5">
    <location>
        <begin position="1916"/>
        <end position="2016"/>
    </location>
</feature>
<keyword evidence="3" id="KW-0539">Nucleus</keyword>
<proteinExistence type="inferred from homology"/>
<evidence type="ECO:0000256" key="2">
    <source>
        <dbReference type="ARBA" id="ARBA00007690"/>
    </source>
</evidence>
<keyword evidence="4" id="KW-0175">Coiled coil</keyword>
<feature type="compositionally biased region" description="Polar residues" evidence="5">
    <location>
        <begin position="276"/>
        <end position="288"/>
    </location>
</feature>
<feature type="region of interest" description="Disordered" evidence="5">
    <location>
        <begin position="596"/>
        <end position="627"/>
    </location>
</feature>
<feature type="region of interest" description="Disordered" evidence="5">
    <location>
        <begin position="1438"/>
        <end position="1457"/>
    </location>
</feature>
<sequence>MASRKYTVDQLLALKGSKQELSMEKALFETTKDSQVLSHIMNHRVRYRRGLHSLSRAANAEARKSSSTESETVPIVKTQAPPQLPEQAFVATVAAADANQLDGQGSRQLDGQDAEPEILAPEPVSQRPTLPDQKRKGFEQFYEAVRSPTHVRVTAGGRIVPNTLDPSHSSPTGKGSKERLTENNGQLPFGQAQAPNMPFLPGHPMMAPMQPGMPAMPMPMHPGYLMTPPFGGQWFFPPHPMMPMGMPFPGPIMGPLGPVYQQQPPPTPMTAGIPQTAPTPTPTSGDATSDQYLSSIRPSIITKNQLAGLRTSLKKAEAQLAYNRHQIDERHMEEYARQLRGDIQHFELKLKGELAREAGNNLGREYSADKTEDSADAKTKSDSDDKPKPRKREKVKLTVDTSFKPSLLPSAALAPVFQPQAESIRETSVSIQRKTVQDKPKDAFNGGRYHGPIPANLEESRYLSMPPTPADDAFSNFARDNAGLGLPYLVGEVPFGLDPSPDLRDYIYHRSLTQDEEMAKHLFWTDAPVHLRKKFPKFDGKDFYPVSPEKQPRPEGNVVEKLPTGRPEKDYGFSLPAATDLDPFAPLEPYRNVLKTRTVSARERDQKRATKSDNVTSPMKPRSGNKLRPVAYFNSQGVESKDSSGSSDQIGETESERAYFNSCVRAWSERVTATAAALPGAVTSENAQGYLPQYSIGHAAASLSPAIVKAAGQPVRLSPAKANDNDNLHAALSRLAISADGRPENQPPHRSILVPTDWNTTSTMSTPTLAEKLDKIRSPGLQSQKRTAVVLEAVDTTLKEQKTEPTPTGYFAALLALLTQAVESGNVASETTTSVVYLLDTVTPFAPQPILRAKFTQILTSLAPVLLLEDAEALLLRSSMGCLESLLLAQDSAAWELGITQIGPRRAVAGLLNLALDHRPKIRKRAQEALRKVLTNPPPSPSLDHPAADMCAHTALANLEDLATKAAQARKQKNGAESAHDPALIHALQLIKTVASSSGGWPSKKIESLCELLLGISRSGNEYMTMASFEIFEMIFEGMADEVASAKLPRLMEIISELRPAANDTQLIPPWLAILSRGYDVSAQLEPEDVFQNLPEIFSMVAQYLESSAHNIRVSASECLVSFLANCVPKQVILEPSIYDEKTLDKIAKIAETLLSVKYQQAWMESFNVFGAMFDSLRWRAHPMMLNITKAVGDLRGSDSFQGKKEADEVIGKAVRAMGPEAVLSILPLNLAKPVKGQQGRAWMFPILRDYVSNTNLAHFRREMVPLSELMFQRVLDHGKAEKTMEVKIFETLVQQIWATLPGYCDLPLDLTEAFDQGFAELLANILYKQVELRLEVCRALKILVESNQAIASIEDAEEDLVLQSRVSRATAKKNLEHLGGFAANMLAVLFNVYTQTLPQSRGPILLTINAFLSVTPEKELVETFDRVSKMLAAELQQTAEQEKPKQQQKSSEQMPSTSNTLMDLIITISVYLPRESFSALFEIAAVIIFKENEPQLQKKAYKLVPRLAESETGKLALQERTEELQQMFLNSAEKVSAPARRERLGALSSLLAFIPDTSLHFIPAILSEVVICCKENNERAREAAYDLLVQMGQRMEAANNATIDNSKVPHMPADAPAGKANIEEFLTMVSAGLVGSTPHMISASITALSRVLYEFRRSFSTNTLADLVQTMDLFLTSNNREIVKSVLGFVKICVVSLPSELVIPRLSSLIPNLIIWGHEHKGHFKSKVRHILERMVRKFGYELVNQNCPESDRKLINNIRKTKERSKKKKETARQAGEESDDDGDARHGRKFDNELDQALYSSDSDGSDDDDSDDGEGAAAFKAKRGNRKGGNTYIVEDEDEPLDLLDRNALANISSTKPVKMRKPARSKAKMDLDGKLILGKDSDDEMEVDGGAGEGSGVNAYVAALKGKDVARKGRGGKLKFSNKRGQDDEDMEDMDEGDAAAVKAQVDRNRGGAGGRPFRGGRGGRGGGARGGRGGRGGIAAGRKGLGEERRRGPMSGGGVNKGRGRGGGRR</sequence>
<feature type="region of interest" description="Disordered" evidence="5">
    <location>
        <begin position="544"/>
        <end position="567"/>
    </location>
</feature>
<feature type="domain" description="RRP12 N-terminal HEAT" evidence="7">
    <location>
        <begin position="788"/>
        <end position="1008"/>
    </location>
</feature>
<organism evidence="8 9">
    <name type="scientific">Colletotrichum chrysophilum</name>
    <dbReference type="NCBI Taxonomy" id="1836956"/>
    <lineage>
        <taxon>Eukaryota</taxon>
        <taxon>Fungi</taxon>
        <taxon>Dikarya</taxon>
        <taxon>Ascomycota</taxon>
        <taxon>Pezizomycotina</taxon>
        <taxon>Sordariomycetes</taxon>
        <taxon>Hypocreomycetidae</taxon>
        <taxon>Glomerellales</taxon>
        <taxon>Glomerellaceae</taxon>
        <taxon>Colletotrichum</taxon>
        <taxon>Colletotrichum gloeosporioides species complex</taxon>
    </lineage>
</organism>
<evidence type="ECO:0000259" key="6">
    <source>
        <dbReference type="Pfam" id="PF08161"/>
    </source>
</evidence>
<dbReference type="Proteomes" id="UP001243330">
    <property type="component" value="Unassembled WGS sequence"/>
</dbReference>
<feature type="compositionally biased region" description="Basic and acidic residues" evidence="5">
    <location>
        <begin position="600"/>
        <end position="611"/>
    </location>
</feature>
<dbReference type="EMBL" id="JAQOWY010000314">
    <property type="protein sequence ID" value="KAK1844374.1"/>
    <property type="molecule type" value="Genomic_DNA"/>
</dbReference>
<accession>A0AAD9AAT1</accession>
<feature type="region of interest" description="Disordered" evidence="5">
    <location>
        <begin position="636"/>
        <end position="655"/>
    </location>
</feature>
<evidence type="ECO:0000256" key="3">
    <source>
        <dbReference type="ARBA" id="ARBA00023242"/>
    </source>
</evidence>
<dbReference type="InterPro" id="IPR052087">
    <property type="entry name" value="RRP12"/>
</dbReference>
<dbReference type="PANTHER" id="PTHR48287">
    <property type="entry name" value="ARM REPEAT SUPERFAMILY PROTEIN"/>
    <property type="match status" value="1"/>
</dbReference>
<dbReference type="InterPro" id="IPR012978">
    <property type="entry name" value="HEAT_RRP12"/>
</dbReference>
<evidence type="ECO:0000313" key="9">
    <source>
        <dbReference type="Proteomes" id="UP001243330"/>
    </source>
</evidence>
<dbReference type="Pfam" id="PF25772">
    <property type="entry name" value="HEAT_RRP12_N"/>
    <property type="match status" value="1"/>
</dbReference>
<dbReference type="Pfam" id="PF08161">
    <property type="entry name" value="RRP12_HEAT"/>
    <property type="match status" value="1"/>
</dbReference>
<feature type="region of interest" description="Disordered" evidence="5">
    <location>
        <begin position="740"/>
        <end position="759"/>
    </location>
</feature>
<dbReference type="GO" id="GO:0005634">
    <property type="term" value="C:nucleus"/>
    <property type="evidence" value="ECO:0007669"/>
    <property type="project" value="UniProtKB-SubCell"/>
</dbReference>
<evidence type="ECO:0000256" key="4">
    <source>
        <dbReference type="SAM" id="Coils"/>
    </source>
</evidence>
<evidence type="ECO:0000256" key="1">
    <source>
        <dbReference type="ARBA" id="ARBA00004123"/>
    </source>
</evidence>
<feature type="region of interest" description="Disordered" evidence="5">
    <location>
        <begin position="103"/>
        <end position="133"/>
    </location>
</feature>
<feature type="region of interest" description="Disordered" evidence="5">
    <location>
        <begin position="1756"/>
        <end position="1835"/>
    </location>
</feature>
<feature type="region of interest" description="Disordered" evidence="5">
    <location>
        <begin position="158"/>
        <end position="184"/>
    </location>
</feature>
<name>A0AAD9AAT1_9PEZI</name>
<evidence type="ECO:0000259" key="7">
    <source>
        <dbReference type="Pfam" id="PF25772"/>
    </source>
</evidence>
<dbReference type="InterPro" id="IPR057860">
    <property type="entry name" value="HEAT_RRP12_N"/>
</dbReference>
<feature type="region of interest" description="Disordered" evidence="5">
    <location>
        <begin position="427"/>
        <end position="449"/>
    </location>
</feature>
<dbReference type="InterPro" id="IPR011989">
    <property type="entry name" value="ARM-like"/>
</dbReference>
<feature type="compositionally biased region" description="Basic and acidic residues" evidence="5">
    <location>
        <begin position="1786"/>
        <end position="1795"/>
    </location>
</feature>
<dbReference type="PANTHER" id="PTHR48287:SF1">
    <property type="entry name" value="ARM REPEAT SUPERFAMILY PROTEIN"/>
    <property type="match status" value="1"/>
</dbReference>
<comment type="similarity">
    <text evidence="2">Belongs to the RRP12 family.</text>
</comment>
<feature type="compositionally biased region" description="Acidic residues" evidence="5">
    <location>
        <begin position="1932"/>
        <end position="1943"/>
    </location>
</feature>
<comment type="caution">
    <text evidence="8">The sequence shown here is derived from an EMBL/GenBank/DDBJ whole genome shotgun (WGS) entry which is preliminary data.</text>
</comment>
<evidence type="ECO:0000313" key="8">
    <source>
        <dbReference type="EMBL" id="KAK1844374.1"/>
    </source>
</evidence>
<dbReference type="Gene3D" id="1.25.10.10">
    <property type="entry name" value="Leucine-rich Repeat Variant"/>
    <property type="match status" value="1"/>
</dbReference>
<evidence type="ECO:0000256" key="5">
    <source>
        <dbReference type="SAM" id="MobiDB-lite"/>
    </source>
</evidence>
<feature type="compositionally biased region" description="Gly residues" evidence="5">
    <location>
        <begin position="1956"/>
        <end position="1985"/>
    </location>
</feature>
<feature type="region of interest" description="Disordered" evidence="5">
    <location>
        <begin position="263"/>
        <end position="288"/>
    </location>
</feature>
<feature type="compositionally biased region" description="Basic residues" evidence="5">
    <location>
        <begin position="1917"/>
        <end position="1927"/>
    </location>
</feature>
<dbReference type="SUPFAM" id="SSF48371">
    <property type="entry name" value="ARM repeat"/>
    <property type="match status" value="1"/>
</dbReference>
<feature type="compositionally biased region" description="Low complexity" evidence="5">
    <location>
        <begin position="1448"/>
        <end position="1457"/>
    </location>
</feature>
<feature type="region of interest" description="Disordered" evidence="5">
    <location>
        <begin position="361"/>
        <end position="398"/>
    </location>
</feature>
<dbReference type="InterPro" id="IPR016024">
    <property type="entry name" value="ARM-type_fold"/>
</dbReference>
<gene>
    <name evidence="8" type="ORF">CCHR01_13005</name>
</gene>
<feature type="domain" description="RRP12 HEAT" evidence="6">
    <location>
        <begin position="1107"/>
        <end position="1397"/>
    </location>
</feature>
<feature type="compositionally biased region" description="Acidic residues" evidence="5">
    <location>
        <begin position="1807"/>
        <end position="1818"/>
    </location>
</feature>
<feature type="coiled-coil region" evidence="4">
    <location>
        <begin position="952"/>
        <end position="979"/>
    </location>
</feature>
<feature type="compositionally biased region" description="Polar residues" evidence="5">
    <location>
        <begin position="636"/>
        <end position="652"/>
    </location>
</feature>
<comment type="subcellular location">
    <subcellularLocation>
        <location evidence="1">Nucleus</location>
    </subcellularLocation>
</comment>
<feature type="compositionally biased region" description="Basic residues" evidence="5">
    <location>
        <begin position="1761"/>
        <end position="1772"/>
    </location>
</feature>
<feature type="compositionally biased region" description="Basic and acidic residues" evidence="5">
    <location>
        <begin position="366"/>
        <end position="387"/>
    </location>
</feature>